<dbReference type="InterPro" id="IPR043519">
    <property type="entry name" value="NT_sf"/>
</dbReference>
<evidence type="ECO:0008006" key="4">
    <source>
        <dbReference type="Google" id="ProtNLM"/>
    </source>
</evidence>
<sequence>MSVQSYLAERSSNAILSDTEKSSISTSILTLETRLNTYFGDQISKQLQFGSSTRGTILPRSMDSNSDIDYMIVFKDEELRPQTYIDKLRRFANHYYTNSNIAQSHPTVVLELNHIKFDLVPAIKSYMEEYRIPAPSSSYAEWLATAPTAFNTTLTTANTQSNYKLKPAIRLLKFWNAQAGYVFDSYSLEQWAAARYYFLCTTVKDYLFSMIEGLNLDWDAAQWRKDKLNRAKKIVADTKEYEANSMPYTAEDEIKKLIPA</sequence>
<protein>
    <recommendedName>
        <fullName evidence="4">Nucleotidyltransferase</fullName>
    </recommendedName>
</protein>
<keyword evidence="3" id="KW-1185">Reference proteome</keyword>
<keyword evidence="1" id="KW-0051">Antiviral defense</keyword>
<organism evidence="2 3">
    <name type="scientific">Shewanella carassii</name>
    <dbReference type="NCBI Taxonomy" id="1987584"/>
    <lineage>
        <taxon>Bacteria</taxon>
        <taxon>Pseudomonadati</taxon>
        <taxon>Pseudomonadota</taxon>
        <taxon>Gammaproteobacteria</taxon>
        <taxon>Alteromonadales</taxon>
        <taxon>Shewanellaceae</taxon>
        <taxon>Shewanella</taxon>
    </lineage>
</organism>
<evidence type="ECO:0000313" key="2">
    <source>
        <dbReference type="EMBL" id="GGE94572.1"/>
    </source>
</evidence>
<dbReference type="CDD" id="cd05400">
    <property type="entry name" value="NT_2-5OAS_ClassI-CCAase"/>
    <property type="match status" value="1"/>
</dbReference>
<dbReference type="EMBL" id="BMKO01000022">
    <property type="protein sequence ID" value="GGE94572.1"/>
    <property type="molecule type" value="Genomic_DNA"/>
</dbReference>
<accession>A0ABQ1TGZ2</accession>
<dbReference type="Gene3D" id="3.30.460.10">
    <property type="entry name" value="Beta Polymerase, domain 2"/>
    <property type="match status" value="1"/>
</dbReference>
<reference evidence="3" key="1">
    <citation type="journal article" date="2019" name="Int. J. Syst. Evol. Microbiol.">
        <title>The Global Catalogue of Microorganisms (GCM) 10K type strain sequencing project: providing services to taxonomists for standard genome sequencing and annotation.</title>
        <authorList>
            <consortium name="The Broad Institute Genomics Platform"/>
            <consortium name="The Broad Institute Genome Sequencing Center for Infectious Disease"/>
            <person name="Wu L."/>
            <person name="Ma J."/>
        </authorList>
    </citation>
    <scope>NUCLEOTIDE SEQUENCE [LARGE SCALE GENOMIC DNA]</scope>
    <source>
        <strain evidence="3">CGMCC 1.16033</strain>
    </source>
</reference>
<proteinExistence type="predicted"/>
<dbReference type="SUPFAM" id="SSF81301">
    <property type="entry name" value="Nucleotidyltransferase"/>
    <property type="match status" value="1"/>
</dbReference>
<dbReference type="Proteomes" id="UP000606498">
    <property type="component" value="Unassembled WGS sequence"/>
</dbReference>
<name>A0ABQ1TGZ2_9GAMM</name>
<gene>
    <name evidence="2" type="ORF">GCM10011520_38630</name>
</gene>
<evidence type="ECO:0000256" key="1">
    <source>
        <dbReference type="ARBA" id="ARBA00023118"/>
    </source>
</evidence>
<comment type="caution">
    <text evidence="2">The sequence shown here is derived from an EMBL/GenBank/DDBJ whole genome shotgun (WGS) entry which is preliminary data.</text>
</comment>
<dbReference type="InterPro" id="IPR006116">
    <property type="entry name" value="NT_2-5OAS_ClassI-CCAase"/>
</dbReference>
<evidence type="ECO:0000313" key="3">
    <source>
        <dbReference type="Proteomes" id="UP000606498"/>
    </source>
</evidence>
<dbReference type="Pfam" id="PF18144">
    <property type="entry name" value="SMODS"/>
    <property type="match status" value="1"/>
</dbReference>